<name>X0T987_9ZZZZ</name>
<protein>
    <recommendedName>
        <fullName evidence="3">DUF3108 domain-containing protein</fullName>
    </recommendedName>
</protein>
<dbReference type="AlphaFoldDB" id="X0T987"/>
<evidence type="ECO:0000313" key="2">
    <source>
        <dbReference type="EMBL" id="GAF84757.1"/>
    </source>
</evidence>
<accession>X0T987</accession>
<evidence type="ECO:0000256" key="1">
    <source>
        <dbReference type="SAM" id="MobiDB-lite"/>
    </source>
</evidence>
<sequence>MSQLEDMSMNGTCVGLAALILVSLATCALGDDDPVLIEAGKAAVKELKPLPVGEKDASYFEVKFGPGQAVGYVIASLEATRDKDKTVYRYVMETNIALPSGPRIAAFVDAKLQPDFEPIEIEMKRRMFNDRGEEKVFVERVVIGSDNVKLSAEADGEPTTSEVRHPDRPFLYGIEMMVQRLDHGKHKRFLVRELDLYTGSAGSLTLTAETWTDGTSTVVARDVSGNTTYQFWYDKKGNLLRWGAPSLPLLYVRTTKQRAEQLKAAMGEVEEAEGQVEETQPATPASPPGD</sequence>
<organism evidence="2">
    <name type="scientific">marine sediment metagenome</name>
    <dbReference type="NCBI Taxonomy" id="412755"/>
    <lineage>
        <taxon>unclassified sequences</taxon>
        <taxon>metagenomes</taxon>
        <taxon>ecological metagenomes</taxon>
    </lineage>
</organism>
<reference evidence="2" key="1">
    <citation type="journal article" date="2014" name="Front. Microbiol.">
        <title>High frequency of phylogenetically diverse reductive dehalogenase-homologous genes in deep subseafloor sedimentary metagenomes.</title>
        <authorList>
            <person name="Kawai M."/>
            <person name="Futagami T."/>
            <person name="Toyoda A."/>
            <person name="Takaki Y."/>
            <person name="Nishi S."/>
            <person name="Hori S."/>
            <person name="Arai W."/>
            <person name="Tsubouchi T."/>
            <person name="Morono Y."/>
            <person name="Uchiyama I."/>
            <person name="Ito T."/>
            <person name="Fujiyama A."/>
            <person name="Inagaki F."/>
            <person name="Takami H."/>
        </authorList>
    </citation>
    <scope>NUCLEOTIDE SEQUENCE</scope>
    <source>
        <strain evidence="2">Expedition CK06-06</strain>
    </source>
</reference>
<dbReference type="EMBL" id="BARS01002382">
    <property type="protein sequence ID" value="GAF84757.1"/>
    <property type="molecule type" value="Genomic_DNA"/>
</dbReference>
<gene>
    <name evidence="2" type="ORF">S01H1_04515</name>
</gene>
<proteinExistence type="predicted"/>
<comment type="caution">
    <text evidence="2">The sequence shown here is derived from an EMBL/GenBank/DDBJ whole genome shotgun (WGS) entry which is preliminary data.</text>
</comment>
<evidence type="ECO:0008006" key="3">
    <source>
        <dbReference type="Google" id="ProtNLM"/>
    </source>
</evidence>
<feature type="region of interest" description="Disordered" evidence="1">
    <location>
        <begin position="264"/>
        <end position="290"/>
    </location>
</feature>